<dbReference type="GO" id="GO:0006606">
    <property type="term" value="P:protein import into nucleus"/>
    <property type="evidence" value="ECO:0007669"/>
    <property type="project" value="TreeGrafter"/>
</dbReference>
<dbReference type="AlphaFoldDB" id="A0A078A5B4"/>
<keyword evidence="3" id="KW-0813">Transport</keyword>
<name>A0A078A5B4_STYLE</name>
<comment type="subcellular location">
    <subcellularLocation>
        <location evidence="1">Cytoplasm</location>
    </subcellularLocation>
</comment>
<dbReference type="GO" id="GO:0005829">
    <property type="term" value="C:cytosol"/>
    <property type="evidence" value="ECO:0007669"/>
    <property type="project" value="TreeGrafter"/>
</dbReference>
<sequence length="1054" mass="121015">MSNFTVTQVDLAFTQSLVQALGSSLNPSNEIRQQAEVFIKQVNQGQQIDICHAAAVQLGSIIEYHWKFLDPVQAKKVSIEGFDFIILDEGDKQLVRENILKCLYQTDNKVIVKQYVRCITTIARFDYPSRWPVIVQEIVQYLSTADQKSVMTGLLGLKGLVKKYEYELQDERDPLYGIIAQTFSILGNLVNQTLNVDNQVAQDIMFLICKIFYTSNQLYLCPFMAEGSNIDPWIQLFKTLMDRPLPAELESPTEELEVIEEREKNLQWKLKGIAAKTTYRLFSKFGNPKYVDEKFGDFSKKFKETFAIPLLESHLQQVFKKEKCFVNSKTLNFAIKYVQQSSKLPITMTVLYPLVEKVLYDIVIPVMFITQKDIQLFKEDSIEYIRKQNDFTESLFSPKQTVVDLLISLCSYKQNKKSKKPDFLHKFLSFCGNILVQYSQKQILDWRIKEAIIYAIGSLYDELVAQKDIKVQLEPMMIQHVMPELQSQIPFLKMRACWIYGEFGTFKFKEVNHVKQAVELIYKQLYDPELPVRLTAATSLHKLMHNDECTALLKPALKDILQIYLKMMSEIDSEELVAALEEIVSHFKDDIAPFAVELTQQLVGAYTRLSQVNADDDDGESALAAVGCVTAVRRILDSIQNNKELILKVEEFVYPMLLHTLTPDGLDSIEDGLDCIALILYHGSVNGVSKNMWKIFPQLIYIICGENDPDGGYGFEYLSQVCVSIQNYIAKDPNSFLSIGEGQTQTFIAITFQFVEKTLKMNKESPDQLDGIVIMKVLIAMLENLKGRIDEALQYILKICIEELAGKKIPKNYRSMLIQVISMTFWYNSALSFQILEQSQQTIPVFQTLLQTLGDMKHDFELRRVIFGLTSILCTEPSLLPALVGQRIPEIMKQLAQLSLKMREQRLEVLKDNEESIQEEQNKKNEDDEEEENEDEHENMDGEATAFDKLKKSEKFDEKDYGDDDDDSDYEYTGGDMAIYDSALDSIDELLYIKETLENINSANAGYMTQLMSGIDAELMGKFNENMQSAQALKDREEVVRKQCDEMFDKKKFN</sequence>
<dbReference type="InterPro" id="IPR016024">
    <property type="entry name" value="ARM-type_fold"/>
</dbReference>
<gene>
    <name evidence="6" type="primary">Contig16854.g817</name>
    <name evidence="6" type="ORF">STYLEM_5738</name>
</gene>
<proteinExistence type="predicted"/>
<dbReference type="GO" id="GO:0005635">
    <property type="term" value="C:nuclear envelope"/>
    <property type="evidence" value="ECO:0007669"/>
    <property type="project" value="TreeGrafter"/>
</dbReference>
<reference evidence="6 7" key="1">
    <citation type="submission" date="2014-06" db="EMBL/GenBank/DDBJ databases">
        <authorList>
            <person name="Swart Estienne"/>
        </authorList>
    </citation>
    <scope>NUCLEOTIDE SEQUENCE [LARGE SCALE GENOMIC DNA]</scope>
    <source>
        <strain evidence="6 7">130c</strain>
    </source>
</reference>
<dbReference type="OrthoDB" id="760868at2759"/>
<dbReference type="SUPFAM" id="SSF48371">
    <property type="entry name" value="ARM repeat"/>
    <property type="match status" value="1"/>
</dbReference>
<dbReference type="InterPro" id="IPR011989">
    <property type="entry name" value="ARM-like"/>
</dbReference>
<evidence type="ECO:0000256" key="2">
    <source>
        <dbReference type="ARBA" id="ARBA00022490"/>
    </source>
</evidence>
<feature type="region of interest" description="Disordered" evidence="4">
    <location>
        <begin position="912"/>
        <end position="949"/>
    </location>
</feature>
<evidence type="ECO:0000256" key="3">
    <source>
        <dbReference type="ARBA" id="ARBA00022927"/>
    </source>
</evidence>
<keyword evidence="7" id="KW-1185">Reference proteome</keyword>
<organism evidence="6 7">
    <name type="scientific">Stylonychia lemnae</name>
    <name type="common">Ciliate</name>
    <dbReference type="NCBI Taxonomy" id="5949"/>
    <lineage>
        <taxon>Eukaryota</taxon>
        <taxon>Sar</taxon>
        <taxon>Alveolata</taxon>
        <taxon>Ciliophora</taxon>
        <taxon>Intramacronucleata</taxon>
        <taxon>Spirotrichea</taxon>
        <taxon>Stichotrichia</taxon>
        <taxon>Sporadotrichida</taxon>
        <taxon>Oxytrichidae</taxon>
        <taxon>Stylonychinae</taxon>
        <taxon>Stylonychia</taxon>
    </lineage>
</organism>
<keyword evidence="2" id="KW-0963">Cytoplasm</keyword>
<feature type="domain" description="Exportin-2 central" evidence="5">
    <location>
        <begin position="199"/>
        <end position="496"/>
    </location>
</feature>
<dbReference type="Pfam" id="PF08506">
    <property type="entry name" value="Cse1"/>
    <property type="match status" value="1"/>
</dbReference>
<evidence type="ECO:0000313" key="6">
    <source>
        <dbReference type="EMBL" id="CDW76775.1"/>
    </source>
</evidence>
<dbReference type="Gene3D" id="1.25.10.10">
    <property type="entry name" value="Leucine-rich Repeat Variant"/>
    <property type="match status" value="1"/>
</dbReference>
<evidence type="ECO:0000256" key="1">
    <source>
        <dbReference type="ARBA" id="ARBA00004496"/>
    </source>
</evidence>
<evidence type="ECO:0000256" key="4">
    <source>
        <dbReference type="SAM" id="MobiDB-lite"/>
    </source>
</evidence>
<dbReference type="FunCoup" id="A0A078A5B4">
    <property type="interactions" value="437"/>
</dbReference>
<dbReference type="EMBL" id="CCKQ01005526">
    <property type="protein sequence ID" value="CDW76775.1"/>
    <property type="molecule type" value="Genomic_DNA"/>
</dbReference>
<keyword evidence="3" id="KW-0653">Protein transport</keyword>
<feature type="compositionally biased region" description="Basic and acidic residues" evidence="4">
    <location>
        <begin position="912"/>
        <end position="926"/>
    </location>
</feature>
<accession>A0A078A5B4</accession>
<dbReference type="InParanoid" id="A0A078A5B4"/>
<dbReference type="InterPro" id="IPR013713">
    <property type="entry name" value="XPO2_central"/>
</dbReference>
<protein>
    <recommendedName>
        <fullName evidence="5">Exportin-2 central domain-containing protein</fullName>
    </recommendedName>
</protein>
<evidence type="ECO:0000313" key="7">
    <source>
        <dbReference type="Proteomes" id="UP000039865"/>
    </source>
</evidence>
<dbReference type="PANTHER" id="PTHR10997">
    <property type="entry name" value="IMPORTIN-7, 8, 11"/>
    <property type="match status" value="1"/>
</dbReference>
<evidence type="ECO:0000259" key="5">
    <source>
        <dbReference type="Pfam" id="PF08506"/>
    </source>
</evidence>
<dbReference type="Proteomes" id="UP000039865">
    <property type="component" value="Unassembled WGS sequence"/>
</dbReference>
<feature type="compositionally biased region" description="Acidic residues" evidence="4">
    <location>
        <begin position="927"/>
        <end position="938"/>
    </location>
</feature>
<dbReference type="OMA" id="KNFEYRS"/>
<dbReference type="PANTHER" id="PTHR10997:SF18">
    <property type="entry name" value="D-IMPORTIN 7_RANBP7"/>
    <property type="match status" value="1"/>
</dbReference>